<reference evidence="1 2" key="1">
    <citation type="journal article" date="2022" name="Nat. Ecol. Evol.">
        <title>A masculinizing supergene underlies an exaggerated male reproductive morph in a spider.</title>
        <authorList>
            <person name="Hendrickx F."/>
            <person name="De Corte Z."/>
            <person name="Sonet G."/>
            <person name="Van Belleghem S.M."/>
            <person name="Kostlbacher S."/>
            <person name="Vangestel C."/>
        </authorList>
    </citation>
    <scope>NUCLEOTIDE SEQUENCE [LARGE SCALE GENOMIC DNA]</scope>
    <source>
        <strain evidence="1">W744_W776</strain>
    </source>
</reference>
<dbReference type="Proteomes" id="UP000827092">
    <property type="component" value="Unassembled WGS sequence"/>
</dbReference>
<proteinExistence type="predicted"/>
<evidence type="ECO:0000313" key="2">
    <source>
        <dbReference type="Proteomes" id="UP000827092"/>
    </source>
</evidence>
<comment type="caution">
    <text evidence="1">The sequence shown here is derived from an EMBL/GenBank/DDBJ whole genome shotgun (WGS) entry which is preliminary data.</text>
</comment>
<organism evidence="1 2">
    <name type="scientific">Oedothorax gibbosus</name>
    <dbReference type="NCBI Taxonomy" id="931172"/>
    <lineage>
        <taxon>Eukaryota</taxon>
        <taxon>Metazoa</taxon>
        <taxon>Ecdysozoa</taxon>
        <taxon>Arthropoda</taxon>
        <taxon>Chelicerata</taxon>
        <taxon>Arachnida</taxon>
        <taxon>Araneae</taxon>
        <taxon>Araneomorphae</taxon>
        <taxon>Entelegynae</taxon>
        <taxon>Araneoidea</taxon>
        <taxon>Linyphiidae</taxon>
        <taxon>Erigoninae</taxon>
        <taxon>Oedothorax</taxon>
    </lineage>
</organism>
<dbReference type="AlphaFoldDB" id="A0AAV6TZT1"/>
<sequence length="100" mass="11186">MFLFEPNLLESMSTCLSDFQKASHKGLATSAATWNRFEGKFRAGDLWLHRKIIEIILGGRTNMGYLAQPGDIQRGNKKKTGVSTLALVSYFLPGLSIYLF</sequence>
<keyword evidence="2" id="KW-1185">Reference proteome</keyword>
<protein>
    <submittedName>
        <fullName evidence="1">Uncharacterized protein</fullName>
    </submittedName>
</protein>
<dbReference type="EMBL" id="JAFNEN010000845">
    <property type="protein sequence ID" value="KAG8176881.1"/>
    <property type="molecule type" value="Genomic_DNA"/>
</dbReference>
<gene>
    <name evidence="1" type="ORF">JTE90_007490</name>
</gene>
<evidence type="ECO:0000313" key="1">
    <source>
        <dbReference type="EMBL" id="KAG8176881.1"/>
    </source>
</evidence>
<name>A0AAV6TZT1_9ARAC</name>
<accession>A0AAV6TZT1</accession>